<gene>
    <name evidence="3" type="ORF">CLODIP_2_CD15725</name>
</gene>
<dbReference type="EMBL" id="CADEPI010000270">
    <property type="protein sequence ID" value="CAB3382410.1"/>
    <property type="molecule type" value="Genomic_DNA"/>
</dbReference>
<feature type="non-terminal residue" evidence="3">
    <location>
        <position position="1"/>
    </location>
</feature>
<feature type="domain" description="Carboxylesterase type B" evidence="2">
    <location>
        <begin position="5"/>
        <end position="375"/>
    </location>
</feature>
<sequence length="1043" mass="117995">LFNLLQGNYAIRDQIHALKWVQKNIAAFGGNPNSVTLFGWNAGAASIHYLLISHLAKGLYHKAILQSGCALNDWAFQEHGFEVYGRAVDNLGCGDSWDEEKLNCVRGLDIQKLVNEASALTVRERRRYPAVSLESPYTTAPLLFFNPEEVTLPDVPIMTGLTTHEGMIDMILLRPLNVAKEFTENRDFYVPRLLGLKRNTPQFEKVWDKISTYYKSMPGDEMEQYLMMASDAEFTLGVDQLVRRTVAKGNRRSPVFYYQFSFNGSITSLIKSRVPTNRTGTSHGDDLGYLFTMNISDSWQRAPARDRAFISQITTLWANFAEKGNPTPDARSGVKWLPVRKSSNDPDKIVTSYLDLGEKLVMTDRSLNDKRMQFWAKLLKENSRESETKKNTEAVQRKSYRITGSTSNRKFRGFLPFERISSGNKLTHFRVFKMNALNLVLEKINEEIAKREMFVKYVNSDEVNDDSGFCVICEENSMEIEEHMFLLSTQQSPRPTQSLTVTIKQGTLTGKVMQSLLNKRHFSAFQGIPYAAPPVGNLRFMNTVEHAGWNGTLMATKEGSNCPQYNQITRLFSGSEDCLFLNVYTPQINSKRPLPVMVWIHGGGMVEGSSSVQLTGPEILMDKDIVLVTLNYRLGLLGLLNVGSKELHGNYAIRDQIHALKWVQENIAAFGGDPNSVTLFGWNTGAASIHYILISPLAKGLYHKAILQSGSVFNNWAFQSNGFEVYGRAVENLGCGNGGYEEKAKCLRGLDIQKLVDEASALTVRERRRYPAVSLESTRAPELFRNNKMLMPDVPIMTGVTTHEAMLNMILLRPLNVTKELTENREFYIPRYLGINGLKRNTSEFEIAWNQISAHYKSLPGDEMEQYLMMASDAQFTLGVDMLVRDTVAKENRKSPVFYYQFSFNGSITSLIKSQVPTNRTGTSHGDDLGYLFTMNISDSWQRAPARDRAFISQITTLWTNFAKEGNPTPDATSGVKWMPVRKSSNDPDKLITSYLDLGEKLVMNDRSLNDKRMQFWAKLLKENSWAYKLSKPDRVKRSAGFH</sequence>
<evidence type="ECO:0000313" key="4">
    <source>
        <dbReference type="Proteomes" id="UP000494165"/>
    </source>
</evidence>
<reference evidence="3 4" key="1">
    <citation type="submission" date="2020-04" db="EMBL/GenBank/DDBJ databases">
        <authorList>
            <person name="Alioto T."/>
            <person name="Alioto T."/>
            <person name="Gomez Garrido J."/>
        </authorList>
    </citation>
    <scope>NUCLEOTIDE SEQUENCE [LARGE SCALE GENOMIC DNA]</scope>
</reference>
<dbReference type="SUPFAM" id="SSF53474">
    <property type="entry name" value="alpha/beta-Hydrolases"/>
    <property type="match status" value="2"/>
</dbReference>
<dbReference type="Gene3D" id="3.40.50.1820">
    <property type="entry name" value="alpha/beta hydrolase"/>
    <property type="match status" value="2"/>
</dbReference>
<dbReference type="PROSITE" id="PS00941">
    <property type="entry name" value="CARBOXYLESTERASE_B_2"/>
    <property type="match status" value="1"/>
</dbReference>
<comment type="caution">
    <text evidence="3">The sequence shown here is derived from an EMBL/GenBank/DDBJ whole genome shotgun (WGS) entry which is preliminary data.</text>
</comment>
<dbReference type="Pfam" id="PF00135">
    <property type="entry name" value="COesterase"/>
    <property type="match status" value="2"/>
</dbReference>
<dbReference type="OrthoDB" id="19653at2759"/>
<accession>A0A8S1DR53</accession>
<organism evidence="3 4">
    <name type="scientific">Cloeon dipterum</name>
    <dbReference type="NCBI Taxonomy" id="197152"/>
    <lineage>
        <taxon>Eukaryota</taxon>
        <taxon>Metazoa</taxon>
        <taxon>Ecdysozoa</taxon>
        <taxon>Arthropoda</taxon>
        <taxon>Hexapoda</taxon>
        <taxon>Insecta</taxon>
        <taxon>Pterygota</taxon>
        <taxon>Palaeoptera</taxon>
        <taxon>Ephemeroptera</taxon>
        <taxon>Pisciforma</taxon>
        <taxon>Baetidae</taxon>
        <taxon>Cloeon</taxon>
    </lineage>
</organism>
<dbReference type="InterPro" id="IPR002018">
    <property type="entry name" value="CarbesteraseB"/>
</dbReference>
<keyword evidence="4" id="KW-1185">Reference proteome</keyword>
<dbReference type="InterPro" id="IPR019819">
    <property type="entry name" value="Carboxylesterase_B_CS"/>
</dbReference>
<keyword evidence="1" id="KW-0325">Glycoprotein</keyword>
<dbReference type="PANTHER" id="PTHR11559">
    <property type="entry name" value="CARBOXYLESTERASE"/>
    <property type="match status" value="1"/>
</dbReference>
<evidence type="ECO:0000313" key="3">
    <source>
        <dbReference type="EMBL" id="CAB3382410.1"/>
    </source>
</evidence>
<dbReference type="InterPro" id="IPR029058">
    <property type="entry name" value="AB_hydrolase_fold"/>
</dbReference>
<evidence type="ECO:0000256" key="1">
    <source>
        <dbReference type="ARBA" id="ARBA00023180"/>
    </source>
</evidence>
<evidence type="ECO:0000259" key="2">
    <source>
        <dbReference type="Pfam" id="PF00135"/>
    </source>
</evidence>
<name>A0A8S1DR53_9INSE</name>
<feature type="domain" description="Carboxylesterase type B" evidence="2">
    <location>
        <begin position="498"/>
        <end position="1017"/>
    </location>
</feature>
<dbReference type="InterPro" id="IPR050309">
    <property type="entry name" value="Type-B_Carboxylest/Lipase"/>
</dbReference>
<protein>
    <recommendedName>
        <fullName evidence="2">Carboxylesterase type B domain-containing protein</fullName>
    </recommendedName>
</protein>
<dbReference type="Proteomes" id="UP000494165">
    <property type="component" value="Unassembled WGS sequence"/>
</dbReference>
<proteinExistence type="predicted"/>
<dbReference type="AlphaFoldDB" id="A0A8S1DR53"/>